<organism evidence="1">
    <name type="scientific">Lepeophtheirus salmonis</name>
    <name type="common">Salmon louse</name>
    <name type="synonym">Caligus salmonis</name>
    <dbReference type="NCBI Taxonomy" id="72036"/>
    <lineage>
        <taxon>Eukaryota</taxon>
        <taxon>Metazoa</taxon>
        <taxon>Ecdysozoa</taxon>
        <taxon>Arthropoda</taxon>
        <taxon>Crustacea</taxon>
        <taxon>Multicrustacea</taxon>
        <taxon>Hexanauplia</taxon>
        <taxon>Copepoda</taxon>
        <taxon>Siphonostomatoida</taxon>
        <taxon>Caligidae</taxon>
        <taxon>Lepeophtheirus</taxon>
    </lineage>
</organism>
<evidence type="ECO:0000313" key="1">
    <source>
        <dbReference type="EMBL" id="CDW18510.1"/>
    </source>
</evidence>
<accession>A0A0K2SYA3</accession>
<proteinExistence type="predicted"/>
<name>A0A0K2SYA3_LEPSM</name>
<protein>
    <submittedName>
        <fullName evidence="1">Uncharacterized protein</fullName>
    </submittedName>
</protein>
<sequence length="25" mass="3036">MSLFDYVFFDCLEVMPSRVKYTSEK</sequence>
<dbReference type="AlphaFoldDB" id="A0A0K2SYA3"/>
<reference evidence="1" key="1">
    <citation type="submission" date="2014-05" db="EMBL/GenBank/DDBJ databases">
        <authorList>
            <person name="Chronopoulou M."/>
        </authorList>
    </citation>
    <scope>NUCLEOTIDE SEQUENCE</scope>
    <source>
        <tissue evidence="1">Whole organism</tissue>
    </source>
</reference>
<dbReference type="EMBL" id="HACA01001149">
    <property type="protein sequence ID" value="CDW18510.1"/>
    <property type="molecule type" value="Transcribed_RNA"/>
</dbReference>